<sequence length="70" mass="7811">MENRSQPKRLFRSNDRILGGVLAGFAEYIYADKTVVRLSYVLLSVLSAGFPGLLIYIIAWIVIPGKRLGN</sequence>
<dbReference type="OrthoDB" id="5772680at2"/>
<keyword evidence="2" id="KW-1003">Cell membrane</keyword>
<dbReference type="GO" id="GO:0005886">
    <property type="term" value="C:plasma membrane"/>
    <property type="evidence" value="ECO:0007669"/>
    <property type="project" value="UniProtKB-SubCell"/>
</dbReference>
<dbReference type="RefSeq" id="WP_072998244.1">
    <property type="nucleotide sequence ID" value="NZ_FQUM01000001.1"/>
</dbReference>
<dbReference type="EMBL" id="FQUM01000001">
    <property type="protein sequence ID" value="SHE40747.1"/>
    <property type="molecule type" value="Genomic_DNA"/>
</dbReference>
<evidence type="ECO:0000313" key="9">
    <source>
        <dbReference type="Proteomes" id="UP000184164"/>
    </source>
</evidence>
<dbReference type="Proteomes" id="UP000184164">
    <property type="component" value="Unassembled WGS sequence"/>
</dbReference>
<reference evidence="8 9" key="1">
    <citation type="submission" date="2016-11" db="EMBL/GenBank/DDBJ databases">
        <authorList>
            <person name="Jaros S."/>
            <person name="Januszkiewicz K."/>
            <person name="Wedrychowicz H."/>
        </authorList>
    </citation>
    <scope>NUCLEOTIDE SEQUENCE [LARGE SCALE GENOMIC DNA]</scope>
    <source>
        <strain evidence="8 9">DSM 26910</strain>
    </source>
</reference>
<evidence type="ECO:0000259" key="7">
    <source>
        <dbReference type="Pfam" id="PF04024"/>
    </source>
</evidence>
<evidence type="ECO:0000256" key="1">
    <source>
        <dbReference type="ARBA" id="ARBA00004162"/>
    </source>
</evidence>
<keyword evidence="4 6" id="KW-1133">Transmembrane helix</keyword>
<proteinExistence type="predicted"/>
<dbReference type="STRING" id="1484053.SAMN05444274_101288"/>
<accession>A0A1M4T922</accession>
<evidence type="ECO:0000256" key="2">
    <source>
        <dbReference type="ARBA" id="ARBA00022475"/>
    </source>
</evidence>
<dbReference type="AlphaFoldDB" id="A0A1M4T922"/>
<organism evidence="8 9">
    <name type="scientific">Mariniphaga anaerophila</name>
    <dbReference type="NCBI Taxonomy" id="1484053"/>
    <lineage>
        <taxon>Bacteria</taxon>
        <taxon>Pseudomonadati</taxon>
        <taxon>Bacteroidota</taxon>
        <taxon>Bacteroidia</taxon>
        <taxon>Marinilabiliales</taxon>
        <taxon>Prolixibacteraceae</taxon>
        <taxon>Mariniphaga</taxon>
    </lineage>
</organism>
<keyword evidence="5 6" id="KW-0472">Membrane</keyword>
<evidence type="ECO:0000256" key="3">
    <source>
        <dbReference type="ARBA" id="ARBA00022692"/>
    </source>
</evidence>
<evidence type="ECO:0000256" key="6">
    <source>
        <dbReference type="SAM" id="Phobius"/>
    </source>
</evidence>
<evidence type="ECO:0000256" key="5">
    <source>
        <dbReference type="ARBA" id="ARBA00023136"/>
    </source>
</evidence>
<dbReference type="PANTHER" id="PTHR33885:SF3">
    <property type="entry name" value="PHAGE SHOCK PROTEIN C"/>
    <property type="match status" value="1"/>
</dbReference>
<comment type="subcellular location">
    <subcellularLocation>
        <location evidence="1">Cell membrane</location>
        <topology evidence="1">Single-pass membrane protein</topology>
    </subcellularLocation>
</comment>
<evidence type="ECO:0000256" key="4">
    <source>
        <dbReference type="ARBA" id="ARBA00022989"/>
    </source>
</evidence>
<keyword evidence="9" id="KW-1185">Reference proteome</keyword>
<protein>
    <submittedName>
        <fullName evidence="8">Phage shock protein C (PspC) family protein</fullName>
    </submittedName>
</protein>
<dbReference type="InterPro" id="IPR007168">
    <property type="entry name" value="Phageshock_PspC_N"/>
</dbReference>
<dbReference type="InterPro" id="IPR052027">
    <property type="entry name" value="PspC"/>
</dbReference>
<keyword evidence="3 6" id="KW-0812">Transmembrane</keyword>
<gene>
    <name evidence="8" type="ORF">SAMN05444274_101288</name>
</gene>
<feature type="transmembrane region" description="Helical" evidence="6">
    <location>
        <begin position="41"/>
        <end position="63"/>
    </location>
</feature>
<dbReference type="Pfam" id="PF04024">
    <property type="entry name" value="PspC"/>
    <property type="match status" value="1"/>
</dbReference>
<evidence type="ECO:0000313" key="8">
    <source>
        <dbReference type="EMBL" id="SHE40747.1"/>
    </source>
</evidence>
<name>A0A1M4T922_9BACT</name>
<dbReference type="PANTHER" id="PTHR33885">
    <property type="entry name" value="PHAGE SHOCK PROTEIN C"/>
    <property type="match status" value="1"/>
</dbReference>
<feature type="domain" description="Phage shock protein PspC N-terminal" evidence="7">
    <location>
        <begin position="8"/>
        <end position="65"/>
    </location>
</feature>